<feature type="transmembrane region" description="Helical" evidence="1">
    <location>
        <begin position="125"/>
        <end position="147"/>
    </location>
</feature>
<feature type="transmembrane region" description="Helical" evidence="1">
    <location>
        <begin position="85"/>
        <end position="105"/>
    </location>
</feature>
<organism evidence="2 3">
    <name type="scientific">Dimargaris cristalligena</name>
    <dbReference type="NCBI Taxonomy" id="215637"/>
    <lineage>
        <taxon>Eukaryota</taxon>
        <taxon>Fungi</taxon>
        <taxon>Fungi incertae sedis</taxon>
        <taxon>Zoopagomycota</taxon>
        <taxon>Kickxellomycotina</taxon>
        <taxon>Dimargaritomycetes</taxon>
        <taxon>Dimargaritales</taxon>
        <taxon>Dimargaritaceae</taxon>
        <taxon>Dimargaris</taxon>
    </lineage>
</organism>
<evidence type="ECO:0000256" key="1">
    <source>
        <dbReference type="SAM" id="Phobius"/>
    </source>
</evidence>
<name>A0A4P9ZZ04_9FUNG</name>
<dbReference type="EMBL" id="ML002381">
    <property type="protein sequence ID" value="RKP38311.1"/>
    <property type="molecule type" value="Genomic_DNA"/>
</dbReference>
<sequence>MDPQYIQTNWRLGALYTLELILSAVCLAGNMVHITHNVDQTDVLSVASAVMFLAASFSSSFAMLVLFSAKQRIVAGHEFFAERTLLGVVSTFYIVSGLFVVAYRGNPCAVGSQLPVDSTRPSVCGFHYLSLVAGLLAWLSLAALLAFNVYRARCYVRHSDTLGETEKQPRIDSLHSAIGGNAFASGQTDYLEHRGTRASTLTYYHALQHHRLSNTSSGLRNSLSLLSDHDW</sequence>
<evidence type="ECO:0008006" key="4">
    <source>
        <dbReference type="Google" id="ProtNLM"/>
    </source>
</evidence>
<accession>A0A4P9ZZ04</accession>
<evidence type="ECO:0000313" key="3">
    <source>
        <dbReference type="Proteomes" id="UP000268162"/>
    </source>
</evidence>
<feature type="transmembrane region" description="Helical" evidence="1">
    <location>
        <begin position="12"/>
        <end position="32"/>
    </location>
</feature>
<gene>
    <name evidence="2" type="ORF">BJ085DRAFT_36778</name>
</gene>
<evidence type="ECO:0000313" key="2">
    <source>
        <dbReference type="EMBL" id="RKP38311.1"/>
    </source>
</evidence>
<reference evidence="3" key="1">
    <citation type="journal article" date="2018" name="Nat. Microbiol.">
        <title>Leveraging single-cell genomics to expand the fungal tree of life.</title>
        <authorList>
            <person name="Ahrendt S.R."/>
            <person name="Quandt C.A."/>
            <person name="Ciobanu D."/>
            <person name="Clum A."/>
            <person name="Salamov A."/>
            <person name="Andreopoulos B."/>
            <person name="Cheng J.F."/>
            <person name="Woyke T."/>
            <person name="Pelin A."/>
            <person name="Henrissat B."/>
            <person name="Reynolds N.K."/>
            <person name="Benny G.L."/>
            <person name="Smith M.E."/>
            <person name="James T.Y."/>
            <person name="Grigoriev I.V."/>
        </authorList>
    </citation>
    <scope>NUCLEOTIDE SEQUENCE [LARGE SCALE GENOMIC DNA]</scope>
    <source>
        <strain evidence="3">RSA 468</strain>
    </source>
</reference>
<protein>
    <recommendedName>
        <fullName evidence="4">MARVEL domain-containing protein</fullName>
    </recommendedName>
</protein>
<keyword evidence="1" id="KW-0472">Membrane</keyword>
<keyword evidence="1" id="KW-0812">Transmembrane</keyword>
<keyword evidence="1" id="KW-1133">Transmembrane helix</keyword>
<proteinExistence type="predicted"/>
<dbReference type="AlphaFoldDB" id="A0A4P9ZZ04"/>
<keyword evidence="3" id="KW-1185">Reference proteome</keyword>
<dbReference type="Proteomes" id="UP000268162">
    <property type="component" value="Unassembled WGS sequence"/>
</dbReference>
<feature type="transmembrane region" description="Helical" evidence="1">
    <location>
        <begin position="44"/>
        <end position="65"/>
    </location>
</feature>